<sequence length="111" mass="12116">MTDQKDTTAKAETKTAAKAETKAGSDTKRVAAPDRLSNNPGSEFFDADKLQRGIGISFKGNQRHDVEEYCVSEGWVKVAAGKSRDRYGQPMTIKLSGPVEAWYETGDDDGE</sequence>
<evidence type="ECO:0000313" key="3">
    <source>
        <dbReference type="Proteomes" id="UP000321129"/>
    </source>
</evidence>
<dbReference type="Proteomes" id="UP000321129">
    <property type="component" value="Unassembled WGS sequence"/>
</dbReference>
<reference evidence="2 3" key="1">
    <citation type="submission" date="2019-08" db="EMBL/GenBank/DDBJ databases">
        <title>Sphingorhabdus soil sp. nov., isolated from arctic soil.</title>
        <authorList>
            <person name="Liu Y."/>
        </authorList>
    </citation>
    <scope>NUCLEOTIDE SEQUENCE [LARGE SCALE GENOMIC DNA]</scope>
    <source>
        <strain evidence="2 3">D-2Q-5-6</strain>
    </source>
</reference>
<organism evidence="2 3">
    <name type="scientific">Flavisphingopyxis soli</name>
    <dbReference type="NCBI Taxonomy" id="2601267"/>
    <lineage>
        <taxon>Bacteria</taxon>
        <taxon>Pseudomonadati</taxon>
        <taxon>Pseudomonadota</taxon>
        <taxon>Alphaproteobacteria</taxon>
        <taxon>Sphingomonadales</taxon>
        <taxon>Sphingopyxidaceae</taxon>
        <taxon>Flavisphingopyxis</taxon>
    </lineage>
</organism>
<evidence type="ECO:0000313" key="2">
    <source>
        <dbReference type="EMBL" id="TXC73830.1"/>
    </source>
</evidence>
<dbReference type="OrthoDB" id="8756821at2"/>
<name>A0A5C6UMU2_9SPHN</name>
<dbReference type="AlphaFoldDB" id="A0A5C6UMU2"/>
<evidence type="ECO:0000256" key="1">
    <source>
        <dbReference type="SAM" id="MobiDB-lite"/>
    </source>
</evidence>
<feature type="region of interest" description="Disordered" evidence="1">
    <location>
        <begin position="1"/>
        <end position="44"/>
    </location>
</feature>
<comment type="caution">
    <text evidence="2">The sequence shown here is derived from an EMBL/GenBank/DDBJ whole genome shotgun (WGS) entry which is preliminary data.</text>
</comment>
<accession>A0A5C6UMU2</accession>
<feature type="compositionally biased region" description="Basic and acidic residues" evidence="1">
    <location>
        <begin position="1"/>
        <end position="32"/>
    </location>
</feature>
<keyword evidence="3" id="KW-1185">Reference proteome</keyword>
<dbReference type="Pfam" id="PF11730">
    <property type="entry name" value="DUF3297"/>
    <property type="match status" value="1"/>
</dbReference>
<dbReference type="InterPro" id="IPR021724">
    <property type="entry name" value="DUF3297"/>
</dbReference>
<gene>
    <name evidence="2" type="ORF">FSZ31_03625</name>
</gene>
<dbReference type="EMBL" id="VOPY01000001">
    <property type="protein sequence ID" value="TXC73830.1"/>
    <property type="molecule type" value="Genomic_DNA"/>
</dbReference>
<protein>
    <submittedName>
        <fullName evidence="2">DUF3297 family protein</fullName>
    </submittedName>
</protein>
<proteinExistence type="predicted"/>
<dbReference type="RefSeq" id="WP_147121667.1">
    <property type="nucleotide sequence ID" value="NZ_VOPY01000001.1"/>
</dbReference>